<protein>
    <recommendedName>
        <fullName evidence="1">AAA+ ATPase domain-containing protein</fullName>
    </recommendedName>
</protein>
<organism evidence="2 3">
    <name type="scientific">Deinococcus ficus</name>
    <dbReference type="NCBI Taxonomy" id="317577"/>
    <lineage>
        <taxon>Bacteria</taxon>
        <taxon>Thermotogati</taxon>
        <taxon>Deinococcota</taxon>
        <taxon>Deinococci</taxon>
        <taxon>Deinococcales</taxon>
        <taxon>Deinococcaceae</taxon>
        <taxon>Deinococcus</taxon>
    </lineage>
</organism>
<dbReference type="Gene3D" id="3.40.50.300">
    <property type="entry name" value="P-loop containing nucleotide triphosphate hydrolases"/>
    <property type="match status" value="1"/>
</dbReference>
<dbReference type="EMBL" id="CP021081">
    <property type="protein sequence ID" value="ASN81361.1"/>
    <property type="molecule type" value="Genomic_DNA"/>
</dbReference>
<sequence length="658" mass="73189">MLSSTGVHNLRYSTRSLCRLSSMPSSPTPPSSPLSLSNKLFVGEVPLFVEQALNNEIAGTLRANFVSVMGHNPSPSEAKSWNNSLRELAYMLREAHLPSVYIVLEYKLPISGKRLDVLLTGVGNDGKSRAVIVELKQWDKAHKTDIENMVAWYSGKKEALHLHPSEQAASYASLLQGWHTAFHADEGPAMVTLYPCAFLHSANTSTCGDLLDDRYAAALKKAPLFMGNQRQAFITFLQGHLGHGDGKPTLDLILNSPHKPSKKLLDHVNTELEGQPVYTLIDQQLHAYNLVLSKLETINEADKKAVIIIKGGPGTGKSVIAVRLLGALAREHRTVVHATGSKAFTTNLKATVSKQAGTFFKYFNNFSHEGNETVDVLIADEAHRLRESSNGRYTPKDRRSDRAQVEELIDVAKVSVFLLDARQVVRPGEVGTPDLIEAAAKARGADVHVLELDGQFRCSGSEGYLEWLSATLGLGGAADVSWKDEYEFRLVDSPEALEAQLQARIDEKFTARMVAGFCWKWSKPDKNNELLPDVVIGDWQRPWNRQEKGGEPPHRHPYTIWANQPQGFNEIGCIYSAQGFEFDYCGVIFGPDLVYRGTEWVAVKEASQDTVVKRSKEQMVTLLQNTYRVLMSRGMKGTMVYFMDPETRAYFERALKSQ</sequence>
<feature type="domain" description="AAA+ ATPase" evidence="1">
    <location>
        <begin position="303"/>
        <end position="454"/>
    </location>
</feature>
<evidence type="ECO:0000313" key="2">
    <source>
        <dbReference type="EMBL" id="ASN81361.1"/>
    </source>
</evidence>
<dbReference type="InterPro" id="IPR003593">
    <property type="entry name" value="AAA+_ATPase"/>
</dbReference>
<dbReference type="Pfam" id="PF09848">
    <property type="entry name" value="SLFN-g3_helicase"/>
    <property type="match status" value="1"/>
</dbReference>
<dbReference type="KEGG" id="dfc:DFI_10350"/>
<accession>A0A221SXK8</accession>
<proteinExistence type="predicted"/>
<dbReference type="SMART" id="SM00382">
    <property type="entry name" value="AAA"/>
    <property type="match status" value="1"/>
</dbReference>
<dbReference type="Proteomes" id="UP000259030">
    <property type="component" value="Chromosome"/>
</dbReference>
<dbReference type="InterPro" id="IPR018647">
    <property type="entry name" value="SLFN_3-like_DNA/RNA_helicase"/>
</dbReference>
<evidence type="ECO:0000313" key="3">
    <source>
        <dbReference type="Proteomes" id="UP000259030"/>
    </source>
</evidence>
<reference evidence="2 3" key="1">
    <citation type="submission" date="2017-05" db="EMBL/GenBank/DDBJ databases">
        <title>The complete genome sequence of Deinococcus ficus isolated from the rhizosphere of the Ficus religiosa L. in Taiwan.</title>
        <authorList>
            <person name="Wu K.-M."/>
            <person name="Liao T.-L."/>
            <person name="Liu Y.-M."/>
            <person name="Young C.-C."/>
            <person name="Tsai S.-F."/>
        </authorList>
    </citation>
    <scope>NUCLEOTIDE SEQUENCE [LARGE SCALE GENOMIC DNA]</scope>
    <source>
        <strain evidence="2 3">CC-FR2-10</strain>
    </source>
</reference>
<keyword evidence="3" id="KW-1185">Reference proteome</keyword>
<dbReference type="SUPFAM" id="SSF52540">
    <property type="entry name" value="P-loop containing nucleoside triphosphate hydrolases"/>
    <property type="match status" value="1"/>
</dbReference>
<gene>
    <name evidence="2" type="ORF">DFI_10350</name>
</gene>
<dbReference type="InterPro" id="IPR027417">
    <property type="entry name" value="P-loop_NTPase"/>
</dbReference>
<evidence type="ECO:0000259" key="1">
    <source>
        <dbReference type="SMART" id="SM00382"/>
    </source>
</evidence>
<dbReference type="AlphaFoldDB" id="A0A221SXK8"/>
<name>A0A221SXK8_9DEIO</name>